<keyword evidence="3" id="KW-1185">Reference proteome</keyword>
<organism evidence="2 3">
    <name type="scientific">Novosphingobium flavum</name>
    <dbReference type="NCBI Taxonomy" id="1778672"/>
    <lineage>
        <taxon>Bacteria</taxon>
        <taxon>Pseudomonadati</taxon>
        <taxon>Pseudomonadota</taxon>
        <taxon>Alphaproteobacteria</taxon>
        <taxon>Sphingomonadales</taxon>
        <taxon>Sphingomonadaceae</taxon>
        <taxon>Novosphingobium</taxon>
    </lineage>
</organism>
<evidence type="ECO:0000259" key="1">
    <source>
        <dbReference type="Pfam" id="PF14534"/>
    </source>
</evidence>
<dbReference type="AlphaFoldDB" id="A0A7X1FSR8"/>
<dbReference type="EMBL" id="JACLAW010000008">
    <property type="protein sequence ID" value="MBC2666174.1"/>
    <property type="molecule type" value="Genomic_DNA"/>
</dbReference>
<comment type="caution">
    <text evidence="2">The sequence shown here is derived from an EMBL/GenBank/DDBJ whole genome shotgun (WGS) entry which is preliminary data.</text>
</comment>
<dbReference type="RefSeq" id="WP_185664471.1">
    <property type="nucleotide sequence ID" value="NZ_JACLAW010000008.1"/>
</dbReference>
<dbReference type="InterPro" id="IPR032710">
    <property type="entry name" value="NTF2-like_dom_sf"/>
</dbReference>
<evidence type="ECO:0000313" key="3">
    <source>
        <dbReference type="Proteomes" id="UP000566813"/>
    </source>
</evidence>
<dbReference type="Proteomes" id="UP000566813">
    <property type="component" value="Unassembled WGS sequence"/>
</dbReference>
<proteinExistence type="predicted"/>
<protein>
    <submittedName>
        <fullName evidence="2">Nuclear transport factor 2 family protein</fullName>
    </submittedName>
</protein>
<dbReference type="Pfam" id="PF14534">
    <property type="entry name" value="DUF4440"/>
    <property type="match status" value="1"/>
</dbReference>
<name>A0A7X1FSR8_9SPHN</name>
<evidence type="ECO:0000313" key="2">
    <source>
        <dbReference type="EMBL" id="MBC2666174.1"/>
    </source>
</evidence>
<dbReference type="Gene3D" id="3.10.450.50">
    <property type="match status" value="1"/>
</dbReference>
<dbReference type="InterPro" id="IPR027843">
    <property type="entry name" value="DUF4440"/>
</dbReference>
<sequence length="169" mass="18269">MGGREALAPDLTTEPDPMMPVRTALIATLLAPLAGAALSAAPAQALTPREAVAKAETERLRAEVAHDMDRLTALTASDLWYAHASGLTQTQGEYLAAIAKATSPVRDAIIREQVVSVDGRMAFTHGTVDYMLTMDDRPRTARYSAVYRLAKGRWQLVSWQNSPVAQPKP</sequence>
<dbReference type="SUPFAM" id="SSF54427">
    <property type="entry name" value="NTF2-like"/>
    <property type="match status" value="1"/>
</dbReference>
<feature type="domain" description="DUF4440" evidence="1">
    <location>
        <begin position="52"/>
        <end position="156"/>
    </location>
</feature>
<gene>
    <name evidence="2" type="ORF">H7F51_11665</name>
</gene>
<reference evidence="2 3" key="1">
    <citation type="submission" date="2020-08" db="EMBL/GenBank/DDBJ databases">
        <title>The genome sequence of type strain Novosphingobium flavum NBRC 111647.</title>
        <authorList>
            <person name="Liu Y."/>
        </authorList>
    </citation>
    <scope>NUCLEOTIDE SEQUENCE [LARGE SCALE GENOMIC DNA]</scope>
    <source>
        <strain evidence="2 3">NBRC 111647</strain>
    </source>
</reference>
<accession>A0A7X1FSR8</accession>